<name>A0A0C4FB62_PUCT1</name>
<evidence type="ECO:0000313" key="2">
    <source>
        <dbReference type="EnsemblFungi" id="PTTG_10456-t43_1-p1"/>
    </source>
</evidence>
<accession>A0A0C4FB62</accession>
<organism evidence="2 3">
    <name type="scientific">Puccinia triticina (isolate 1-1 / race 1 (BBBD))</name>
    <name type="common">Brown leaf rust fungus</name>
    <dbReference type="NCBI Taxonomy" id="630390"/>
    <lineage>
        <taxon>Eukaryota</taxon>
        <taxon>Fungi</taxon>
        <taxon>Dikarya</taxon>
        <taxon>Basidiomycota</taxon>
        <taxon>Pucciniomycotina</taxon>
        <taxon>Pucciniomycetes</taxon>
        <taxon>Pucciniales</taxon>
        <taxon>Pucciniaceae</taxon>
        <taxon>Puccinia</taxon>
    </lineage>
</organism>
<dbReference type="EMBL" id="ADAS02000169">
    <property type="protein sequence ID" value="OAV88549.1"/>
    <property type="molecule type" value="Genomic_DNA"/>
</dbReference>
<reference evidence="2 3" key="3">
    <citation type="journal article" date="2017" name="G3 (Bethesda)">
        <title>Comparative analysis highlights variable genome content of wheat rusts and divergence of the mating loci.</title>
        <authorList>
            <person name="Cuomo C.A."/>
            <person name="Bakkeren G."/>
            <person name="Khalil H.B."/>
            <person name="Panwar V."/>
            <person name="Joly D."/>
            <person name="Linning R."/>
            <person name="Sakthikumar S."/>
            <person name="Song X."/>
            <person name="Adiconis X."/>
            <person name="Fan L."/>
            <person name="Goldberg J.M."/>
            <person name="Levin J.Z."/>
            <person name="Young S."/>
            <person name="Zeng Q."/>
            <person name="Anikster Y."/>
            <person name="Bruce M."/>
            <person name="Wang M."/>
            <person name="Yin C."/>
            <person name="McCallum B."/>
            <person name="Szabo L.J."/>
            <person name="Hulbert S."/>
            <person name="Chen X."/>
            <person name="Fellers J.P."/>
        </authorList>
    </citation>
    <scope>NUCLEOTIDE SEQUENCE</scope>
    <source>
        <strain evidence="3">Isolate 1-1 / race 1 (BBBD)</strain>
        <strain evidence="2">isolate 1-1 / race 1 (BBBD)</strain>
    </source>
</reference>
<evidence type="ECO:0000313" key="1">
    <source>
        <dbReference type="EMBL" id="OAV88549.1"/>
    </source>
</evidence>
<gene>
    <name evidence="1" type="ORF">PTTG_10456</name>
</gene>
<dbReference type="STRING" id="630390.A0A0C4FB62"/>
<evidence type="ECO:0000313" key="3">
    <source>
        <dbReference type="Proteomes" id="UP000005240"/>
    </source>
</evidence>
<proteinExistence type="predicted"/>
<protein>
    <submittedName>
        <fullName evidence="1 2">Uncharacterized protein</fullName>
    </submittedName>
</protein>
<reference evidence="1" key="1">
    <citation type="submission" date="2009-11" db="EMBL/GenBank/DDBJ databases">
        <authorList>
            <consortium name="The Broad Institute Genome Sequencing Platform"/>
            <person name="Ward D."/>
            <person name="Feldgarden M."/>
            <person name="Earl A."/>
            <person name="Young S.K."/>
            <person name="Zeng Q."/>
            <person name="Koehrsen M."/>
            <person name="Alvarado L."/>
            <person name="Berlin A."/>
            <person name="Bochicchio J."/>
            <person name="Borenstein D."/>
            <person name="Chapman S.B."/>
            <person name="Chen Z."/>
            <person name="Engels R."/>
            <person name="Freedman E."/>
            <person name="Gellesch M."/>
            <person name="Goldberg J."/>
            <person name="Griggs A."/>
            <person name="Gujja S."/>
            <person name="Heilman E."/>
            <person name="Heiman D."/>
            <person name="Hepburn T."/>
            <person name="Howarth C."/>
            <person name="Jen D."/>
            <person name="Larson L."/>
            <person name="Lewis B."/>
            <person name="Mehta T."/>
            <person name="Park D."/>
            <person name="Pearson M."/>
            <person name="Roberts A."/>
            <person name="Saif S."/>
            <person name="Shea T."/>
            <person name="Shenoy N."/>
            <person name="Sisk P."/>
            <person name="Stolte C."/>
            <person name="Sykes S."/>
            <person name="Thomson T."/>
            <person name="Walk T."/>
            <person name="White J."/>
            <person name="Yandava C."/>
            <person name="Izard J."/>
            <person name="Baranova O.V."/>
            <person name="Blanton J.M."/>
            <person name="Tanner A.C."/>
            <person name="Dewhirst F.E."/>
            <person name="Haas B."/>
            <person name="Nusbaum C."/>
            <person name="Birren B."/>
        </authorList>
    </citation>
    <scope>NUCLEOTIDE SEQUENCE [LARGE SCALE GENOMIC DNA]</scope>
    <source>
        <strain evidence="1">1-1 BBBD Race 1</strain>
    </source>
</reference>
<reference evidence="1" key="2">
    <citation type="submission" date="2016-05" db="EMBL/GenBank/DDBJ databases">
        <title>Comparative analysis highlights variable genome content of wheat rusts and divergence of the mating loci.</title>
        <authorList>
            <person name="Cuomo C.A."/>
            <person name="Bakkeren G."/>
            <person name="Szabo L."/>
            <person name="Khalil H."/>
            <person name="Joly D."/>
            <person name="Goldberg J."/>
            <person name="Young S."/>
            <person name="Zeng Q."/>
            <person name="Fellers J."/>
        </authorList>
    </citation>
    <scope>NUCLEOTIDE SEQUENCE [LARGE SCALE GENOMIC DNA]</scope>
    <source>
        <strain evidence="1">1-1 BBBD Race 1</strain>
    </source>
</reference>
<dbReference type="EnsemblFungi" id="PTTG_10456-t43_1">
    <property type="protein sequence ID" value="PTTG_10456-t43_1-p1"/>
    <property type="gene ID" value="PTTG_10456"/>
</dbReference>
<reference evidence="2" key="4">
    <citation type="submission" date="2025-05" db="UniProtKB">
        <authorList>
            <consortium name="EnsemblFungi"/>
        </authorList>
    </citation>
    <scope>IDENTIFICATION</scope>
    <source>
        <strain evidence="2">isolate 1-1 / race 1 (BBBD)</strain>
    </source>
</reference>
<dbReference type="VEuPathDB" id="FungiDB:PTTG_10456"/>
<sequence length="68" mass="7202">TPKDCNARPKPASTGVLAALSGASEARAGQVSMDPLNVWITGGLHCNKEGLPVNPLEWWMREGRSGNT</sequence>
<dbReference type="AlphaFoldDB" id="A0A0C4FB62"/>
<dbReference type="Proteomes" id="UP000005240">
    <property type="component" value="Unassembled WGS sequence"/>
</dbReference>
<keyword evidence="3" id="KW-1185">Reference proteome</keyword>